<name>A0A484ANK3_DRONA</name>
<evidence type="ECO:0000313" key="1">
    <source>
        <dbReference type="EMBL" id="TDG38537.1"/>
    </source>
</evidence>
<sequence>MEDPEPGITTLGWVPERIQCQLEYPNAQRWGVSYGMSFTTAYCADDVADVAIGNELEDTEDVCSKRINRIRNWLTGAGLELAAYKTEVVQ</sequence>
<accession>A0A484ANK3</accession>
<reference evidence="1 2" key="1">
    <citation type="journal article" date="2019" name="J. Hered.">
        <title>An Improved Genome Assembly for Drosophila navojoa, the Basal Species in the mojavensis Cluster.</title>
        <authorList>
            <person name="Vanderlinde T."/>
            <person name="Dupim E.G."/>
            <person name="Nazario-Yepiz N.O."/>
            <person name="Carvalho A.B."/>
        </authorList>
    </citation>
    <scope>NUCLEOTIDE SEQUENCE [LARGE SCALE GENOMIC DNA]</scope>
    <source>
        <strain evidence="1">Navoj_Jal97</strain>
        <tissue evidence="1">Whole organism</tissue>
    </source>
</reference>
<dbReference type="EMBL" id="LSRL02002984">
    <property type="protein sequence ID" value="TDG38537.1"/>
    <property type="molecule type" value="Genomic_DNA"/>
</dbReference>
<dbReference type="AlphaFoldDB" id="A0A484ANK3"/>
<protein>
    <submittedName>
        <fullName evidence="1">Uncharacterized protein</fullName>
    </submittedName>
</protein>
<keyword evidence="2" id="KW-1185">Reference proteome</keyword>
<proteinExistence type="predicted"/>
<comment type="caution">
    <text evidence="1">The sequence shown here is derived from an EMBL/GenBank/DDBJ whole genome shotgun (WGS) entry which is preliminary data.</text>
</comment>
<gene>
    <name evidence="1" type="ORF">AWZ03_015041</name>
</gene>
<evidence type="ECO:0000313" key="2">
    <source>
        <dbReference type="Proteomes" id="UP000295192"/>
    </source>
</evidence>
<dbReference type="Proteomes" id="UP000295192">
    <property type="component" value="Unassembled WGS sequence"/>
</dbReference>
<organism evidence="1 2">
    <name type="scientific">Drosophila navojoa</name>
    <name type="common">Fruit fly</name>
    <dbReference type="NCBI Taxonomy" id="7232"/>
    <lineage>
        <taxon>Eukaryota</taxon>
        <taxon>Metazoa</taxon>
        <taxon>Ecdysozoa</taxon>
        <taxon>Arthropoda</taxon>
        <taxon>Hexapoda</taxon>
        <taxon>Insecta</taxon>
        <taxon>Pterygota</taxon>
        <taxon>Neoptera</taxon>
        <taxon>Endopterygota</taxon>
        <taxon>Diptera</taxon>
        <taxon>Brachycera</taxon>
        <taxon>Muscomorpha</taxon>
        <taxon>Ephydroidea</taxon>
        <taxon>Drosophilidae</taxon>
        <taxon>Drosophila</taxon>
    </lineage>
</organism>